<proteinExistence type="predicted"/>
<protein>
    <submittedName>
        <fullName evidence="2">Uncharacterized protein</fullName>
    </submittedName>
</protein>
<dbReference type="AlphaFoldDB" id="A0A182S1K5"/>
<dbReference type="EnsemblMetazoa" id="AFUN014356-RA">
    <property type="protein sequence ID" value="AFUN014356-PA"/>
    <property type="gene ID" value="AFUN014356"/>
</dbReference>
<evidence type="ECO:0000256" key="1">
    <source>
        <dbReference type="SAM" id="MobiDB-lite"/>
    </source>
</evidence>
<accession>A0A182S1K5</accession>
<feature type="region of interest" description="Disordered" evidence="1">
    <location>
        <begin position="1"/>
        <end position="30"/>
    </location>
</feature>
<name>A0A182S1K5_ANOFN</name>
<feature type="compositionally biased region" description="Basic residues" evidence="1">
    <location>
        <begin position="21"/>
        <end position="30"/>
    </location>
</feature>
<evidence type="ECO:0000313" key="2">
    <source>
        <dbReference type="EnsemblMetazoa" id="AFUN014356-PA"/>
    </source>
</evidence>
<reference evidence="2" key="1">
    <citation type="submission" date="2020-05" db="UniProtKB">
        <authorList>
            <consortium name="EnsemblMetazoa"/>
        </authorList>
    </citation>
    <scope>IDENTIFICATION</scope>
    <source>
        <strain evidence="2">FUMOZ</strain>
    </source>
</reference>
<organism evidence="2">
    <name type="scientific">Anopheles funestus</name>
    <name type="common">African malaria mosquito</name>
    <dbReference type="NCBI Taxonomy" id="62324"/>
    <lineage>
        <taxon>Eukaryota</taxon>
        <taxon>Metazoa</taxon>
        <taxon>Ecdysozoa</taxon>
        <taxon>Arthropoda</taxon>
        <taxon>Hexapoda</taxon>
        <taxon>Insecta</taxon>
        <taxon>Pterygota</taxon>
        <taxon>Neoptera</taxon>
        <taxon>Endopterygota</taxon>
        <taxon>Diptera</taxon>
        <taxon>Nematocera</taxon>
        <taxon>Culicoidea</taxon>
        <taxon>Culicidae</taxon>
        <taxon>Anophelinae</taxon>
        <taxon>Anopheles</taxon>
    </lineage>
</organism>
<dbReference type="VEuPathDB" id="VectorBase:AFUN014356"/>
<sequence length="30" mass="3476">MYGGGLEKSHHRTLKNIQPAHPRHIRRVSV</sequence>